<comment type="caution">
    <text evidence="1">The sequence shown here is derived from an EMBL/GenBank/DDBJ whole genome shotgun (WGS) entry which is preliminary data.</text>
</comment>
<keyword evidence="2" id="KW-1185">Reference proteome</keyword>
<reference evidence="1 2" key="1">
    <citation type="submission" date="2023-05" db="EMBL/GenBank/DDBJ databases">
        <title>Actinoplanes sp. NEAU-A12 genome sequencing.</title>
        <authorList>
            <person name="Wang Z.-S."/>
        </authorList>
    </citation>
    <scope>NUCLEOTIDE SEQUENCE [LARGE SCALE GENOMIC DNA]</scope>
    <source>
        <strain evidence="1 2">NEAU-A12</strain>
    </source>
</reference>
<accession>A0ABT6WSB3</accession>
<dbReference type="EMBL" id="JASCTH010000020">
    <property type="protein sequence ID" value="MDI6102604.1"/>
    <property type="molecule type" value="Genomic_DNA"/>
</dbReference>
<evidence type="ECO:0008006" key="3">
    <source>
        <dbReference type="Google" id="ProtNLM"/>
    </source>
</evidence>
<sequence>MAKLATFIIATFAGGILGVVGVFAAASAVNPSADHVASVSKTDPQQGAAAYGAR</sequence>
<protein>
    <recommendedName>
        <fullName evidence="3">DUF2613 domain-containing protein</fullName>
    </recommendedName>
</protein>
<name>A0ABT6WSB3_9ACTN</name>
<proteinExistence type="predicted"/>
<organism evidence="1 2">
    <name type="scientific">Actinoplanes sandaracinus</name>
    <dbReference type="NCBI Taxonomy" id="3045177"/>
    <lineage>
        <taxon>Bacteria</taxon>
        <taxon>Bacillati</taxon>
        <taxon>Actinomycetota</taxon>
        <taxon>Actinomycetes</taxon>
        <taxon>Micromonosporales</taxon>
        <taxon>Micromonosporaceae</taxon>
        <taxon>Actinoplanes</taxon>
    </lineage>
</organism>
<gene>
    <name evidence="1" type="ORF">QLQ12_28680</name>
</gene>
<dbReference type="Proteomes" id="UP001241758">
    <property type="component" value="Unassembled WGS sequence"/>
</dbReference>
<evidence type="ECO:0000313" key="1">
    <source>
        <dbReference type="EMBL" id="MDI6102604.1"/>
    </source>
</evidence>
<dbReference type="RefSeq" id="WP_282763664.1">
    <property type="nucleotide sequence ID" value="NZ_JASCTH010000020.1"/>
</dbReference>
<evidence type="ECO:0000313" key="2">
    <source>
        <dbReference type="Proteomes" id="UP001241758"/>
    </source>
</evidence>